<evidence type="ECO:0000313" key="1">
    <source>
        <dbReference type="EMBL" id="QHO63566.1"/>
    </source>
</evidence>
<dbReference type="Proteomes" id="UP000463983">
    <property type="component" value="Chromosome"/>
</dbReference>
<keyword evidence="2" id="KW-1185">Reference proteome</keyword>
<gene>
    <name evidence="1" type="ORF">MICH65_0585</name>
</gene>
<reference evidence="2" key="1">
    <citation type="journal article" date="2020" name="Microorganisms">
        <title>Complete Genome of a Member of a New Bacterial Lineage in the Microgenomates Group Reveals an Unusual Nucleotide Composition Disparity Between Two Strands of DNA and Limited Metabolic Potential.</title>
        <authorList>
            <person name="Kadnikov V.V."/>
            <person name="Mardanov A.V."/>
            <person name="Beletsky A.V."/>
            <person name="Karnachuk O.V."/>
            <person name="Ravin N.V."/>
        </authorList>
    </citation>
    <scope>NUCLEOTIDE SEQUENCE [LARGE SCALE GENOMIC DNA]</scope>
</reference>
<dbReference type="EMBL" id="CP047901">
    <property type="protein sequence ID" value="QHO63566.1"/>
    <property type="molecule type" value="Genomic_DNA"/>
</dbReference>
<dbReference type="KEGG" id="caqa:MICH65_0585"/>
<proteinExistence type="predicted"/>
<evidence type="ECO:0000313" key="2">
    <source>
        <dbReference type="Proteomes" id="UP000463983"/>
    </source>
</evidence>
<name>A0A857N661_9BACT</name>
<sequence length="125" mass="13903">MSLSPETATIYDPEQYSEDELRAYQAQVLAEIASELEAGDHLAQAGVEVVCFTSLSAGRGRRRRTPREVILVKFAGTVHQFDRERYPAYRGADSHAQEVFADHGENGHDPYDLYFDAVLGAISAR</sequence>
<accession>A0A857N661</accession>
<dbReference type="RefSeq" id="WP_161931943.1">
    <property type="nucleotide sequence ID" value="NZ_CP047901.1"/>
</dbReference>
<organism evidence="1 2">
    <name type="scientific">Candidatus Chazhemtobacterium aquaticus</name>
    <dbReference type="NCBI Taxonomy" id="2715735"/>
    <lineage>
        <taxon>Bacteria</taxon>
        <taxon>Candidatus Chazhemtobacteraceae</taxon>
        <taxon>Candidatus Chazhemtobacterium</taxon>
    </lineage>
</organism>
<dbReference type="AlphaFoldDB" id="A0A857N661"/>
<protein>
    <submittedName>
        <fullName evidence="1">Uncharacterized protein</fullName>
    </submittedName>
</protein>